<evidence type="ECO:0000259" key="2">
    <source>
        <dbReference type="Pfam" id="PF20434"/>
    </source>
</evidence>
<organism evidence="3 4">
    <name type="scientific">Vagococcus coleopterorum</name>
    <dbReference type="NCBI Taxonomy" id="2714946"/>
    <lineage>
        <taxon>Bacteria</taxon>
        <taxon>Bacillati</taxon>
        <taxon>Bacillota</taxon>
        <taxon>Bacilli</taxon>
        <taxon>Lactobacillales</taxon>
        <taxon>Enterococcaceae</taxon>
        <taxon>Vagococcus</taxon>
    </lineage>
</organism>
<dbReference type="Pfam" id="PF20434">
    <property type="entry name" value="BD-FAE"/>
    <property type="match status" value="1"/>
</dbReference>
<evidence type="ECO:0000313" key="3">
    <source>
        <dbReference type="EMBL" id="QIL46294.1"/>
    </source>
</evidence>
<feature type="domain" description="BD-FAE-like" evidence="2">
    <location>
        <begin position="78"/>
        <end position="268"/>
    </location>
</feature>
<evidence type="ECO:0000256" key="1">
    <source>
        <dbReference type="ARBA" id="ARBA00022801"/>
    </source>
</evidence>
<evidence type="ECO:0000313" key="4">
    <source>
        <dbReference type="Proteomes" id="UP000500890"/>
    </source>
</evidence>
<dbReference type="PANTHER" id="PTHR48081">
    <property type="entry name" value="AB HYDROLASE SUPERFAMILY PROTEIN C4A8.06C"/>
    <property type="match status" value="1"/>
</dbReference>
<dbReference type="InterPro" id="IPR029058">
    <property type="entry name" value="AB_hydrolase_fold"/>
</dbReference>
<gene>
    <name evidence="3" type="ORF">G7081_04020</name>
</gene>
<dbReference type="Gene3D" id="3.40.50.1820">
    <property type="entry name" value="alpha/beta hydrolase"/>
    <property type="match status" value="1"/>
</dbReference>
<dbReference type="AlphaFoldDB" id="A0A6G8AMI6"/>
<dbReference type="InterPro" id="IPR050300">
    <property type="entry name" value="GDXG_lipolytic_enzyme"/>
</dbReference>
<dbReference type="RefSeq" id="WP_166007629.1">
    <property type="nucleotide sequence ID" value="NZ_CP049886.1"/>
</dbReference>
<dbReference type="GO" id="GO:0016787">
    <property type="term" value="F:hydrolase activity"/>
    <property type="evidence" value="ECO:0007669"/>
    <property type="project" value="UniProtKB-KW"/>
</dbReference>
<proteinExistence type="predicted"/>
<dbReference type="EMBL" id="CP049886">
    <property type="protein sequence ID" value="QIL46294.1"/>
    <property type="molecule type" value="Genomic_DNA"/>
</dbReference>
<keyword evidence="4" id="KW-1185">Reference proteome</keyword>
<accession>A0A6G8AMI6</accession>
<reference evidence="3 4" key="1">
    <citation type="submission" date="2020-03" db="EMBL/GenBank/DDBJ databases">
        <title>Vagococcus sp. nov., isolated from beetles.</title>
        <authorList>
            <person name="Hyun D.-W."/>
            <person name="Bae J.-W."/>
        </authorList>
    </citation>
    <scope>NUCLEOTIDE SEQUENCE [LARGE SCALE GENOMIC DNA]</scope>
    <source>
        <strain evidence="3 4">HDW17A</strain>
    </source>
</reference>
<dbReference type="KEGG" id="vah:G7081_04020"/>
<dbReference type="InterPro" id="IPR049492">
    <property type="entry name" value="BD-FAE-like_dom"/>
</dbReference>
<protein>
    <submittedName>
        <fullName evidence="3">Alpha/beta hydrolase</fullName>
    </submittedName>
</protein>
<dbReference type="PANTHER" id="PTHR48081:SF6">
    <property type="entry name" value="PEPTIDASE S9 PROLYL OLIGOPEPTIDASE CATALYTIC DOMAIN-CONTAINING PROTEIN"/>
    <property type="match status" value="1"/>
</dbReference>
<sequence>MKRFLKDISIILGVLLLFAVGLIAFTPYPATNLINSLFAKGGPAKEPADFQKRMDKIQNYNDLTYQSEQPQNKYDLVRPDTEEKVPVIIWVHGGAFVGGQKEDNRIYTQMLASEGYAVANMNYALAPGTKYPSPLIQLGELYKELEKQAATYNLDLSKVFFAGDSAGGQISMQFLAIQLDSDYSKKVGLPSVVPVDTIKGGLLFCTPFSLKDLSDLGDSKVIDYFVKNIGWAYTGDRYWLNSNKVKEADLISVVAKKMPPLFITDGNEFSFPVQGQSFAKKMREQGTDVTTVFYPESKESLMHEYQFDMTLKASQETFEEVKEFIGKHK</sequence>
<name>A0A6G8AMI6_9ENTE</name>
<dbReference type="Proteomes" id="UP000500890">
    <property type="component" value="Chromosome"/>
</dbReference>
<keyword evidence="1 3" id="KW-0378">Hydrolase</keyword>
<dbReference type="SUPFAM" id="SSF53474">
    <property type="entry name" value="alpha/beta-Hydrolases"/>
    <property type="match status" value="1"/>
</dbReference>